<dbReference type="STRING" id="1173584.SAMN05444851_1769"/>
<name>A0A1I0PNR7_9RHOB</name>
<reference evidence="1 2" key="1">
    <citation type="submission" date="2016-10" db="EMBL/GenBank/DDBJ databases">
        <authorList>
            <person name="de Groot N.N."/>
        </authorList>
    </citation>
    <scope>NUCLEOTIDE SEQUENCE [LARGE SCALE GENOMIC DNA]</scope>
    <source>
        <strain evidence="1 2">DSM 29439</strain>
    </source>
</reference>
<dbReference type="EMBL" id="FOJB01000001">
    <property type="protein sequence ID" value="SEW15895.1"/>
    <property type="molecule type" value="Genomic_DNA"/>
</dbReference>
<protein>
    <submittedName>
        <fullName evidence="1">Uncharacterized protein</fullName>
    </submittedName>
</protein>
<evidence type="ECO:0000313" key="1">
    <source>
        <dbReference type="EMBL" id="SEW15895.1"/>
    </source>
</evidence>
<dbReference type="AlphaFoldDB" id="A0A1I0PNR7"/>
<gene>
    <name evidence="1" type="ORF">SAMN05444851_1769</name>
</gene>
<sequence>MFGAGKAGLPVALPMDPMHKGHILVRRVERLLEGFLFAAANQTSFGMATCDECR</sequence>
<organism evidence="1 2">
    <name type="scientific">Aliiroseovarius sediminilitoris</name>
    <dbReference type="NCBI Taxonomy" id="1173584"/>
    <lineage>
        <taxon>Bacteria</taxon>
        <taxon>Pseudomonadati</taxon>
        <taxon>Pseudomonadota</taxon>
        <taxon>Alphaproteobacteria</taxon>
        <taxon>Rhodobacterales</taxon>
        <taxon>Paracoccaceae</taxon>
        <taxon>Aliiroseovarius</taxon>
    </lineage>
</organism>
<keyword evidence="2" id="KW-1185">Reference proteome</keyword>
<accession>A0A1I0PNR7</accession>
<dbReference type="Proteomes" id="UP000199650">
    <property type="component" value="Unassembled WGS sequence"/>
</dbReference>
<proteinExistence type="predicted"/>
<evidence type="ECO:0000313" key="2">
    <source>
        <dbReference type="Proteomes" id="UP000199650"/>
    </source>
</evidence>